<keyword evidence="1" id="KW-0472">Membrane</keyword>
<protein>
    <recommendedName>
        <fullName evidence="4">Transmembrane protein</fullName>
    </recommendedName>
</protein>
<keyword evidence="1" id="KW-0812">Transmembrane</keyword>
<dbReference type="Proteomes" id="UP000008630">
    <property type="component" value="Chromosome"/>
</dbReference>
<feature type="transmembrane region" description="Helical" evidence="1">
    <location>
        <begin position="111"/>
        <end position="132"/>
    </location>
</feature>
<feature type="transmembrane region" description="Helical" evidence="1">
    <location>
        <begin position="27"/>
        <end position="48"/>
    </location>
</feature>
<name>E6SX05_BACT6</name>
<gene>
    <name evidence="2" type="ordered locus">Bache_2749</name>
</gene>
<dbReference type="HOGENOM" id="CLU_1902525_0_0_10"/>
<reference evidence="2 3" key="2">
    <citation type="journal article" date="2011" name="Stand. Genomic Sci.">
        <title>Complete genome sequence of Bacteroides helcogenes type strain (P 36-108).</title>
        <authorList>
            <person name="Pati A."/>
            <person name="Gronow S."/>
            <person name="Zeytun A."/>
            <person name="Lapidus A."/>
            <person name="Nolan M."/>
            <person name="Hammon N."/>
            <person name="Deshpande S."/>
            <person name="Cheng J.F."/>
            <person name="Tapia R."/>
            <person name="Han C."/>
            <person name="Goodwin L."/>
            <person name="Pitluck S."/>
            <person name="Liolios K."/>
            <person name="Pagani I."/>
            <person name="Ivanova N."/>
            <person name="Mavromatis K."/>
            <person name="Chen A."/>
            <person name="Palaniappan K."/>
            <person name="Land M."/>
            <person name="Hauser L."/>
            <person name="Chang Y.J."/>
            <person name="Jeffries C.D."/>
            <person name="Detter J.C."/>
            <person name="Brambilla E."/>
            <person name="Rohde M."/>
            <person name="Goker M."/>
            <person name="Woyke T."/>
            <person name="Bristow J."/>
            <person name="Eisen J.A."/>
            <person name="Markowitz V."/>
            <person name="Hugenholtz P."/>
            <person name="Kyrpides N.C."/>
            <person name="Klenk H.P."/>
            <person name="Lucas S."/>
        </authorList>
    </citation>
    <scope>NUCLEOTIDE SEQUENCE [LARGE SCALE GENOMIC DNA]</scope>
    <source>
        <strain evidence="3">ATCC 35417 / DSM 20613 / JCM 6297 / CCUG 15421 / P 36-108</strain>
    </source>
</reference>
<keyword evidence="1" id="KW-1133">Transmembrane helix</keyword>
<evidence type="ECO:0000313" key="2">
    <source>
        <dbReference type="EMBL" id="ADV44693.1"/>
    </source>
</evidence>
<organism evidence="2 3">
    <name type="scientific">Bacteroides helcogenes (strain ATCC 35417 / DSM 20613 / JCM 6297 / CCUG 15421 / P 36-108)</name>
    <dbReference type="NCBI Taxonomy" id="693979"/>
    <lineage>
        <taxon>Bacteria</taxon>
        <taxon>Pseudomonadati</taxon>
        <taxon>Bacteroidota</taxon>
        <taxon>Bacteroidia</taxon>
        <taxon>Bacteroidales</taxon>
        <taxon>Bacteroidaceae</taxon>
        <taxon>Bacteroides</taxon>
    </lineage>
</organism>
<reference key="1">
    <citation type="submission" date="2010-11" db="EMBL/GenBank/DDBJ databases">
        <title>The complete genome of Bacteroides helcogenes P 36-108.</title>
        <authorList>
            <consortium name="US DOE Joint Genome Institute (JGI-PGF)"/>
            <person name="Lucas S."/>
            <person name="Copeland A."/>
            <person name="Lapidus A."/>
            <person name="Bruce D."/>
            <person name="Goodwin L."/>
            <person name="Pitluck S."/>
            <person name="Kyrpides N."/>
            <person name="Mavromatis K."/>
            <person name="Ivanova N."/>
            <person name="Zeytun A."/>
            <person name="Brettin T."/>
            <person name="Detter J.C."/>
            <person name="Tapia R."/>
            <person name="Han C."/>
            <person name="Land M."/>
            <person name="Hauser L."/>
            <person name="Markowitz V."/>
            <person name="Cheng J.-F."/>
            <person name="Hugenholtz P."/>
            <person name="Woyke T."/>
            <person name="Wu D."/>
            <person name="Gronow S."/>
            <person name="Wellnitz S."/>
            <person name="Brambilla E."/>
            <person name="Klenk H.-P."/>
            <person name="Eisen J.A."/>
        </authorList>
    </citation>
    <scope>NUCLEOTIDE SEQUENCE</scope>
    <source>
        <strain>P 36-108</strain>
    </source>
</reference>
<evidence type="ECO:0008006" key="4">
    <source>
        <dbReference type="Google" id="ProtNLM"/>
    </source>
</evidence>
<dbReference type="KEGG" id="bhl:Bache_2749"/>
<dbReference type="AlphaFoldDB" id="E6SX05"/>
<dbReference type="EMBL" id="CP002352">
    <property type="protein sequence ID" value="ADV44693.1"/>
    <property type="molecule type" value="Genomic_DNA"/>
</dbReference>
<accession>E6SX05</accession>
<evidence type="ECO:0000313" key="3">
    <source>
        <dbReference type="Proteomes" id="UP000008630"/>
    </source>
</evidence>
<keyword evidence="3" id="KW-1185">Reference proteome</keyword>
<evidence type="ECO:0000256" key="1">
    <source>
        <dbReference type="SAM" id="Phobius"/>
    </source>
</evidence>
<feature type="transmembrane region" description="Helical" evidence="1">
    <location>
        <begin position="68"/>
        <end position="86"/>
    </location>
</feature>
<proteinExistence type="predicted"/>
<sequence length="133" mass="16071">MISVMILYDYLFYCSYKMGMRSHNFDGLPVLAGMMMVIPNMAIHILIIQWILRCLGFYWHDALLLHEVWGRVFYLAFFSVIYYYYWHKGRYKRIIEEYNLRKDSNWKKHPFVTIVAYTTVDMILFGLVCIIAK</sequence>
<dbReference type="STRING" id="693979.Bache_2749"/>